<dbReference type="AlphaFoldDB" id="A0AAV4R8F7"/>
<protein>
    <submittedName>
        <fullName evidence="1">Uncharacterized protein</fullName>
    </submittedName>
</protein>
<keyword evidence="2" id="KW-1185">Reference proteome</keyword>
<evidence type="ECO:0000313" key="1">
    <source>
        <dbReference type="EMBL" id="GIY18000.1"/>
    </source>
</evidence>
<dbReference type="EMBL" id="BPLR01007571">
    <property type="protein sequence ID" value="GIY18000.1"/>
    <property type="molecule type" value="Genomic_DNA"/>
</dbReference>
<comment type="caution">
    <text evidence="1">The sequence shown here is derived from an EMBL/GenBank/DDBJ whole genome shotgun (WGS) entry which is preliminary data.</text>
</comment>
<proteinExistence type="predicted"/>
<name>A0AAV4R8F7_CAEEX</name>
<sequence length="135" mass="15085">MSPMDGLGRTNSYYTGAVGCCLMVGQPFSKRRARDSLNQGVVPRGRYDAAIRKKAMHAQHDDQKNVVIIVGESNFVYASSSENHLYRSCKRPDLKISLSLPDFPLRGDPHVGAVQRITLLWAPTCCVERRPFKCC</sequence>
<evidence type="ECO:0000313" key="2">
    <source>
        <dbReference type="Proteomes" id="UP001054945"/>
    </source>
</evidence>
<accession>A0AAV4R8F7</accession>
<organism evidence="1 2">
    <name type="scientific">Caerostris extrusa</name>
    <name type="common">Bark spider</name>
    <name type="synonym">Caerostris bankana</name>
    <dbReference type="NCBI Taxonomy" id="172846"/>
    <lineage>
        <taxon>Eukaryota</taxon>
        <taxon>Metazoa</taxon>
        <taxon>Ecdysozoa</taxon>
        <taxon>Arthropoda</taxon>
        <taxon>Chelicerata</taxon>
        <taxon>Arachnida</taxon>
        <taxon>Araneae</taxon>
        <taxon>Araneomorphae</taxon>
        <taxon>Entelegynae</taxon>
        <taxon>Araneoidea</taxon>
        <taxon>Araneidae</taxon>
        <taxon>Caerostris</taxon>
    </lineage>
</organism>
<dbReference type="Proteomes" id="UP001054945">
    <property type="component" value="Unassembled WGS sequence"/>
</dbReference>
<reference evidence="1 2" key="1">
    <citation type="submission" date="2021-06" db="EMBL/GenBank/DDBJ databases">
        <title>Caerostris extrusa draft genome.</title>
        <authorList>
            <person name="Kono N."/>
            <person name="Arakawa K."/>
        </authorList>
    </citation>
    <scope>NUCLEOTIDE SEQUENCE [LARGE SCALE GENOMIC DNA]</scope>
</reference>
<gene>
    <name evidence="1" type="ORF">CEXT_613411</name>
</gene>